<evidence type="ECO:0000256" key="5">
    <source>
        <dbReference type="ARBA" id="ARBA00023136"/>
    </source>
</evidence>
<dbReference type="Gene3D" id="1.20.144.10">
    <property type="entry name" value="Phosphatidic acid phosphatase type 2/haloperoxidase"/>
    <property type="match status" value="1"/>
</dbReference>
<feature type="transmembrane region" description="Helical" evidence="7">
    <location>
        <begin position="99"/>
        <end position="120"/>
    </location>
</feature>
<evidence type="ECO:0000256" key="6">
    <source>
        <dbReference type="SAM" id="MobiDB-lite"/>
    </source>
</evidence>
<feature type="domain" description="Phosphatidic acid phosphatase type 2/haloperoxidase" evidence="8">
    <location>
        <begin position="231"/>
        <end position="388"/>
    </location>
</feature>
<feature type="compositionally biased region" description="Basic and acidic residues" evidence="6">
    <location>
        <begin position="47"/>
        <end position="66"/>
    </location>
</feature>
<comment type="subcellular location">
    <subcellularLocation>
        <location evidence="1">Membrane</location>
        <topology evidence="1">Multi-pass membrane protein</topology>
    </subcellularLocation>
</comment>
<feature type="transmembrane region" description="Helical" evidence="7">
    <location>
        <begin position="294"/>
        <end position="315"/>
    </location>
</feature>
<dbReference type="InterPro" id="IPR043216">
    <property type="entry name" value="PAP-like"/>
</dbReference>
<dbReference type="Proteomes" id="UP001648503">
    <property type="component" value="Unassembled WGS sequence"/>
</dbReference>
<evidence type="ECO:0000256" key="2">
    <source>
        <dbReference type="ARBA" id="ARBA00008816"/>
    </source>
</evidence>
<protein>
    <recommendedName>
        <fullName evidence="8">Phosphatidic acid phosphatase type 2/haloperoxidase domain-containing protein</fullName>
    </recommendedName>
</protein>
<dbReference type="SUPFAM" id="SSF48317">
    <property type="entry name" value="Acid phosphatase/Vanadium-dependent haloperoxidase"/>
    <property type="match status" value="1"/>
</dbReference>
<feature type="transmembrane region" description="Helical" evidence="7">
    <location>
        <begin position="149"/>
        <end position="176"/>
    </location>
</feature>
<evidence type="ECO:0000259" key="8">
    <source>
        <dbReference type="SMART" id="SM00014"/>
    </source>
</evidence>
<evidence type="ECO:0000256" key="1">
    <source>
        <dbReference type="ARBA" id="ARBA00004141"/>
    </source>
</evidence>
<comment type="similarity">
    <text evidence="2">Belongs to the PA-phosphatase related phosphoesterase family.</text>
</comment>
<organism evidence="9 10">
    <name type="scientific">Batrachochytrium salamandrivorans</name>
    <dbReference type="NCBI Taxonomy" id="1357716"/>
    <lineage>
        <taxon>Eukaryota</taxon>
        <taxon>Fungi</taxon>
        <taxon>Fungi incertae sedis</taxon>
        <taxon>Chytridiomycota</taxon>
        <taxon>Chytridiomycota incertae sedis</taxon>
        <taxon>Chytridiomycetes</taxon>
        <taxon>Rhizophydiales</taxon>
        <taxon>Rhizophydiales incertae sedis</taxon>
        <taxon>Batrachochytrium</taxon>
    </lineage>
</organism>
<evidence type="ECO:0000256" key="3">
    <source>
        <dbReference type="ARBA" id="ARBA00022692"/>
    </source>
</evidence>
<name>A0ABQ8F3C3_9FUNG</name>
<feature type="transmembrane region" description="Helical" evidence="7">
    <location>
        <begin position="336"/>
        <end position="358"/>
    </location>
</feature>
<gene>
    <name evidence="9" type="ORF">BASA50_008716</name>
</gene>
<dbReference type="InterPro" id="IPR000326">
    <property type="entry name" value="PAP2/HPO"/>
</dbReference>
<evidence type="ECO:0000313" key="10">
    <source>
        <dbReference type="Proteomes" id="UP001648503"/>
    </source>
</evidence>
<feature type="region of interest" description="Disordered" evidence="6">
    <location>
        <begin position="47"/>
        <end position="69"/>
    </location>
</feature>
<evidence type="ECO:0000256" key="7">
    <source>
        <dbReference type="SAM" id="Phobius"/>
    </source>
</evidence>
<dbReference type="PANTHER" id="PTHR10165:SF35">
    <property type="entry name" value="RE23632P"/>
    <property type="match status" value="1"/>
</dbReference>
<keyword evidence="3 7" id="KW-0812">Transmembrane</keyword>
<dbReference type="Pfam" id="PF01569">
    <property type="entry name" value="PAP2"/>
    <property type="match status" value="1"/>
</dbReference>
<feature type="region of interest" description="Disordered" evidence="6">
    <location>
        <begin position="1"/>
        <end position="26"/>
    </location>
</feature>
<comment type="caution">
    <text evidence="9">The sequence shown here is derived from an EMBL/GenBank/DDBJ whole genome shotgun (WGS) entry which is preliminary data.</text>
</comment>
<keyword evidence="4 7" id="KW-1133">Transmembrane helix</keyword>
<evidence type="ECO:0000313" key="9">
    <source>
        <dbReference type="EMBL" id="KAH6591361.1"/>
    </source>
</evidence>
<accession>A0ABQ8F3C3</accession>
<evidence type="ECO:0000256" key="4">
    <source>
        <dbReference type="ARBA" id="ARBA00022989"/>
    </source>
</evidence>
<keyword evidence="10" id="KW-1185">Reference proteome</keyword>
<proteinExistence type="inferred from homology"/>
<dbReference type="InterPro" id="IPR036938">
    <property type="entry name" value="PAP2/HPO_sf"/>
</dbReference>
<reference evidence="9 10" key="1">
    <citation type="submission" date="2021-02" db="EMBL/GenBank/DDBJ databases">
        <title>Variation within the Batrachochytrium salamandrivorans European outbreak.</title>
        <authorList>
            <person name="Kelly M."/>
            <person name="Pasmans F."/>
            <person name="Shea T.P."/>
            <person name="Munoz J.F."/>
            <person name="Carranza S."/>
            <person name="Cuomo C.A."/>
            <person name="Martel A."/>
        </authorList>
    </citation>
    <scope>NUCLEOTIDE SEQUENCE [LARGE SCALE GENOMIC DNA]</scope>
    <source>
        <strain evidence="9 10">AMFP18/2</strain>
    </source>
</reference>
<dbReference type="SMART" id="SM00014">
    <property type="entry name" value="acidPPc"/>
    <property type="match status" value="1"/>
</dbReference>
<dbReference type="PANTHER" id="PTHR10165">
    <property type="entry name" value="LIPID PHOSPHATE PHOSPHATASE"/>
    <property type="match status" value="1"/>
</dbReference>
<dbReference type="EMBL" id="JAFCIX010000410">
    <property type="protein sequence ID" value="KAH6591361.1"/>
    <property type="molecule type" value="Genomic_DNA"/>
</dbReference>
<feature type="transmembrane region" description="Helical" evidence="7">
    <location>
        <begin position="373"/>
        <end position="393"/>
    </location>
</feature>
<keyword evidence="5 7" id="KW-0472">Membrane</keyword>
<feature type="transmembrane region" description="Helical" evidence="7">
    <location>
        <begin position="230"/>
        <end position="252"/>
    </location>
</feature>
<sequence length="403" mass="44957">MQRGTPVELSNKTQGGALGEADSEAQSGTLGATPCCAAFHHLEYSHEHSHEHSREHSHEHSHEHSPHLPSIGHWNHDNFDYIHNDDADRTPPPSLLHWWSPWFLIDYAVLIAMTAVWLIVKHISPFGSVTESDLSNPDLQNPIYPEGNIINLAMLVILSMAAPGVIYLFITLLIFLGCNRLAKASITQQSTGSEWAGTRPSSTSPILGSTIPSQYRVATFSEYLWHSHTFLRGFATCILLTTLFTDTLKIWYGRLRPDFVARCLWSTATNGCTGNPHIIDEGRRSFPSGHASSAFAGLFYFSLWLAWLTGSIFTLTNTTCRHSPFIHNIRIFGAWVNVRLTAIGAILPISALFLATYISVTRIQQRVHHPSDVVFGAAIGIVFAIWSFVSFRVKGRSSIWMRK</sequence>